<organism evidence="1 2">
    <name type="scientific">Lophiostoma macrostomum CBS 122681</name>
    <dbReference type="NCBI Taxonomy" id="1314788"/>
    <lineage>
        <taxon>Eukaryota</taxon>
        <taxon>Fungi</taxon>
        <taxon>Dikarya</taxon>
        <taxon>Ascomycota</taxon>
        <taxon>Pezizomycotina</taxon>
        <taxon>Dothideomycetes</taxon>
        <taxon>Pleosporomycetidae</taxon>
        <taxon>Pleosporales</taxon>
        <taxon>Lophiostomataceae</taxon>
        <taxon>Lophiostoma</taxon>
    </lineage>
</organism>
<dbReference type="EMBL" id="MU004382">
    <property type="protein sequence ID" value="KAF2653396.1"/>
    <property type="molecule type" value="Genomic_DNA"/>
</dbReference>
<dbReference type="Proteomes" id="UP000799324">
    <property type="component" value="Unassembled WGS sequence"/>
</dbReference>
<evidence type="ECO:0000313" key="1">
    <source>
        <dbReference type="EMBL" id="KAF2653396.1"/>
    </source>
</evidence>
<reference evidence="1" key="1">
    <citation type="journal article" date="2020" name="Stud. Mycol.">
        <title>101 Dothideomycetes genomes: a test case for predicting lifestyles and emergence of pathogens.</title>
        <authorList>
            <person name="Haridas S."/>
            <person name="Albert R."/>
            <person name="Binder M."/>
            <person name="Bloem J."/>
            <person name="Labutti K."/>
            <person name="Salamov A."/>
            <person name="Andreopoulos B."/>
            <person name="Baker S."/>
            <person name="Barry K."/>
            <person name="Bills G."/>
            <person name="Bluhm B."/>
            <person name="Cannon C."/>
            <person name="Castanera R."/>
            <person name="Culley D."/>
            <person name="Daum C."/>
            <person name="Ezra D."/>
            <person name="Gonzalez J."/>
            <person name="Henrissat B."/>
            <person name="Kuo A."/>
            <person name="Liang C."/>
            <person name="Lipzen A."/>
            <person name="Lutzoni F."/>
            <person name="Magnuson J."/>
            <person name="Mondo S."/>
            <person name="Nolan M."/>
            <person name="Ohm R."/>
            <person name="Pangilinan J."/>
            <person name="Park H.-J."/>
            <person name="Ramirez L."/>
            <person name="Alfaro M."/>
            <person name="Sun H."/>
            <person name="Tritt A."/>
            <person name="Yoshinaga Y."/>
            <person name="Zwiers L.-H."/>
            <person name="Turgeon B."/>
            <person name="Goodwin S."/>
            <person name="Spatafora J."/>
            <person name="Crous P."/>
            <person name="Grigoriev I."/>
        </authorList>
    </citation>
    <scope>NUCLEOTIDE SEQUENCE</scope>
    <source>
        <strain evidence="1">CBS 122681</strain>
    </source>
</reference>
<gene>
    <name evidence="1" type="ORF">K491DRAFT_603009</name>
</gene>
<name>A0A6A6T0B4_9PLEO</name>
<keyword evidence="2" id="KW-1185">Reference proteome</keyword>
<dbReference type="AlphaFoldDB" id="A0A6A6T0B4"/>
<accession>A0A6A6T0B4</accession>
<proteinExistence type="predicted"/>
<evidence type="ECO:0000313" key="2">
    <source>
        <dbReference type="Proteomes" id="UP000799324"/>
    </source>
</evidence>
<sequence length="181" mass="19873">MAGNLAAFREHRSADLRKLAEEHLQHDLDQSDRNLLRSAGGKVSTHAKIGSLVGLGLGVYCAVRLRTMRLAYFKAFRAVEKPVEVRFADGRAEPIPDLSAQLAPSKWGDAATYFFFSLGGLFFGGELGFLTGTASASRSITKDPAAKERIEKAFKNYRVDVMKQEIQSLEGNKSTIGKMFS</sequence>
<protein>
    <submittedName>
        <fullName evidence="1">Uncharacterized protein</fullName>
    </submittedName>
</protein>
<dbReference type="OrthoDB" id="3365267at2759"/>